<reference evidence="2 3" key="1">
    <citation type="submission" date="2023-07" db="EMBL/GenBank/DDBJ databases">
        <title>Genomic Encyclopedia of Type Strains, Phase IV (KMG-IV): sequencing the most valuable type-strain genomes for metagenomic binning, comparative biology and taxonomic classification.</title>
        <authorList>
            <person name="Goeker M."/>
        </authorList>
    </citation>
    <scope>NUCLEOTIDE SEQUENCE [LARGE SCALE GENOMIC DNA]</scope>
    <source>
        <strain evidence="2 3">DSM 14914</strain>
    </source>
</reference>
<evidence type="ECO:0000313" key="3">
    <source>
        <dbReference type="Proteomes" id="UP001242811"/>
    </source>
</evidence>
<dbReference type="RefSeq" id="WP_152379037.1">
    <property type="nucleotide sequence ID" value="NZ_CP045298.1"/>
</dbReference>
<comment type="caution">
    <text evidence="2">The sequence shown here is derived from an EMBL/GenBank/DDBJ whole genome shotgun (WGS) entry which is preliminary data.</text>
</comment>
<feature type="domain" description="SnoaL-like" evidence="1">
    <location>
        <begin position="23"/>
        <end position="110"/>
    </location>
</feature>
<dbReference type="Proteomes" id="UP001242811">
    <property type="component" value="Unassembled WGS sequence"/>
</dbReference>
<evidence type="ECO:0000259" key="1">
    <source>
        <dbReference type="Pfam" id="PF12680"/>
    </source>
</evidence>
<keyword evidence="3" id="KW-1185">Reference proteome</keyword>
<name>A0ABU0L2C5_9BACL</name>
<dbReference type="InterPro" id="IPR037401">
    <property type="entry name" value="SnoaL-like"/>
</dbReference>
<dbReference type="Pfam" id="PF12680">
    <property type="entry name" value="SnoaL_2"/>
    <property type="match status" value="1"/>
</dbReference>
<sequence length="122" mass="14095">MSTMNELMQKHFKIWSETDHERRRMAIDEIYSENCHVYDPSYANVFVGRDALMTLIDEVQGKFPGFVFTIIPGSLDEHHGHVRISWYYGSTDKPQSFTGQEFMIVENGSIHSVTVFFDAPAE</sequence>
<dbReference type="InterPro" id="IPR032710">
    <property type="entry name" value="NTF2-like_dom_sf"/>
</dbReference>
<dbReference type="SUPFAM" id="SSF54427">
    <property type="entry name" value="NTF2-like"/>
    <property type="match status" value="1"/>
</dbReference>
<organism evidence="2 3">
    <name type="scientific">Paenibacillus brasilensis</name>
    <dbReference type="NCBI Taxonomy" id="128574"/>
    <lineage>
        <taxon>Bacteria</taxon>
        <taxon>Bacillati</taxon>
        <taxon>Bacillota</taxon>
        <taxon>Bacilli</taxon>
        <taxon>Bacillales</taxon>
        <taxon>Paenibacillaceae</taxon>
        <taxon>Paenibacillus</taxon>
    </lineage>
</organism>
<accession>A0ABU0L2C5</accession>
<proteinExistence type="predicted"/>
<evidence type="ECO:0000313" key="2">
    <source>
        <dbReference type="EMBL" id="MDQ0494756.1"/>
    </source>
</evidence>
<protein>
    <recommendedName>
        <fullName evidence="1">SnoaL-like domain-containing protein</fullName>
    </recommendedName>
</protein>
<gene>
    <name evidence="2" type="ORF">QOZ95_002923</name>
</gene>
<dbReference type="EMBL" id="JAUSWA010000016">
    <property type="protein sequence ID" value="MDQ0494756.1"/>
    <property type="molecule type" value="Genomic_DNA"/>
</dbReference>
<dbReference type="Gene3D" id="3.10.450.50">
    <property type="match status" value="1"/>
</dbReference>